<dbReference type="EMBL" id="WNBW01000001">
    <property type="protein sequence ID" value="MTU03518.1"/>
    <property type="molecule type" value="Genomic_DNA"/>
</dbReference>
<sequence length="319" mass="38072">MNIGIFANQLSFFIYLLLENEEKLQNTVYIFDETFKYEIVKKVKSYKCKCFYFRFNTIPNVFRKIFYKVFFERLRIYLRIMYKNKRNIEIFGQDHLRESNIFFSDEFKDIKFNLIEDGSANYWKRNIVEEHSKPFNYLIVGHSDRINKIYLTGLFPTPKEIKHKVSIIDMEYLWNQKSDFEKKIIKDWFGINKDITKNLKSKSNCLLTQCFYDNGDLSKEKQINLYKKILDGYSYKDTFIKVHPLDTLPYSTIFPEYTIVNGNIPFELIYLLTNNLKKILTVNSSGSGIANKKVTVEYYNYNGVKVDIMAGINDFFEVD</sequence>
<organism evidence="1 4">
    <name type="scientific">Phascolarctobacterium faecium</name>
    <dbReference type="NCBI Taxonomy" id="33025"/>
    <lineage>
        <taxon>Bacteria</taxon>
        <taxon>Bacillati</taxon>
        <taxon>Bacillota</taxon>
        <taxon>Negativicutes</taxon>
        <taxon>Acidaminococcales</taxon>
        <taxon>Acidaminococcaceae</taxon>
        <taxon>Phascolarctobacterium</taxon>
    </lineage>
</organism>
<dbReference type="AlphaFoldDB" id="A0A7X2XER5"/>
<evidence type="ECO:0000313" key="4">
    <source>
        <dbReference type="Proteomes" id="UP000484547"/>
    </source>
</evidence>
<evidence type="ECO:0000313" key="3">
    <source>
        <dbReference type="Proteomes" id="UP000443070"/>
    </source>
</evidence>
<evidence type="ECO:0000313" key="1">
    <source>
        <dbReference type="EMBL" id="MTT75385.1"/>
    </source>
</evidence>
<accession>A0A7X2XER5</accession>
<dbReference type="Gene3D" id="3.40.50.11110">
    <property type="entry name" value="Sialyltransferase, C-terminal GT-B Rossman nucleotide-binding domain"/>
    <property type="match status" value="1"/>
</dbReference>
<dbReference type="OrthoDB" id="88385at2"/>
<keyword evidence="3" id="KW-1185">Reference proteome</keyword>
<evidence type="ECO:0000313" key="2">
    <source>
        <dbReference type="EMBL" id="MTU03518.1"/>
    </source>
</evidence>
<proteinExistence type="predicted"/>
<comment type="caution">
    <text evidence="1">The sequence shown here is derived from an EMBL/GenBank/DDBJ whole genome shotgun (WGS) entry which is preliminary data.</text>
</comment>
<reference evidence="3 4" key="1">
    <citation type="journal article" date="2019" name="Nat. Med.">
        <title>A library of human gut bacterial isolates paired with longitudinal multiomics data enables mechanistic microbiome research.</title>
        <authorList>
            <person name="Poyet M."/>
            <person name="Groussin M."/>
            <person name="Gibbons S.M."/>
            <person name="Avila-Pacheco J."/>
            <person name="Jiang X."/>
            <person name="Kearney S.M."/>
            <person name="Perrotta A.R."/>
            <person name="Berdy B."/>
            <person name="Zhao S."/>
            <person name="Lieberman T.D."/>
            <person name="Swanson P.K."/>
            <person name="Smith M."/>
            <person name="Roesemann S."/>
            <person name="Alexander J.E."/>
            <person name="Rich S.A."/>
            <person name="Livny J."/>
            <person name="Vlamakis H."/>
            <person name="Clish C."/>
            <person name="Bullock K."/>
            <person name="Deik A."/>
            <person name="Scott J."/>
            <person name="Pierce K.A."/>
            <person name="Xavier R.J."/>
            <person name="Alm E.J."/>
        </authorList>
    </citation>
    <scope>NUCLEOTIDE SEQUENCE [LARGE SCALE GENOMIC DNA]</scope>
    <source>
        <strain evidence="1 4">BIOML-A13</strain>
        <strain evidence="2 3">BIOML-A3</strain>
    </source>
</reference>
<evidence type="ECO:0008006" key="5">
    <source>
        <dbReference type="Google" id="ProtNLM"/>
    </source>
</evidence>
<protein>
    <recommendedName>
        <fullName evidence="5">Lipooligosaccharide sialyltransferase</fullName>
    </recommendedName>
</protein>
<dbReference type="Proteomes" id="UP000443070">
    <property type="component" value="Unassembled WGS sequence"/>
</dbReference>
<dbReference type="Proteomes" id="UP000484547">
    <property type="component" value="Unassembled WGS sequence"/>
</dbReference>
<name>A0A7X2XER5_9FIRM</name>
<dbReference type="EMBL" id="WNBM01000001">
    <property type="protein sequence ID" value="MTT75385.1"/>
    <property type="molecule type" value="Genomic_DNA"/>
</dbReference>
<dbReference type="RefSeq" id="WP_149877370.1">
    <property type="nucleotide sequence ID" value="NZ_CAUDCT010000002.1"/>
</dbReference>
<gene>
    <name evidence="1" type="ORF">GMD11_03745</name>
    <name evidence="2" type="ORF">GMD18_03750</name>
</gene>